<dbReference type="EMBL" id="OC318063">
    <property type="protein sequence ID" value="CAD7400391.1"/>
    <property type="molecule type" value="Genomic_DNA"/>
</dbReference>
<sequence>MDRVGNEWVLKEFGLKWNPIGKSFIPQGQLNTLKVQGSLLQDKVNFFLGQANPLQNQVYPLQDKSYPLQDEDHPLQDEVHPLQHKVHHLQDKVHPLQDEVYPVPDEVYPLQDEVHSLQDEVHPLQYKVHPLRDKVYRLQDKVYPFQDQVYPLQDKVYPFQDQVYPLQDIVNPSNTLYYLNGQDGRNSGIRKKRSKDLDQYNMKEDAPRRDFGLFGGFASNSSDISYKGGAKIFGLGFENGVDFNPAAGEAKFHFKPKFPGLDLPTFRLEF</sequence>
<reference evidence="1" key="1">
    <citation type="submission" date="2020-11" db="EMBL/GenBank/DDBJ databases">
        <authorList>
            <person name="Tran Van P."/>
        </authorList>
    </citation>
    <scope>NUCLEOTIDE SEQUENCE</scope>
</reference>
<dbReference type="PANTHER" id="PTHR43907">
    <property type="entry name" value="SLEI FAMILY PROTEIN"/>
    <property type="match status" value="1"/>
</dbReference>
<gene>
    <name evidence="1" type="ORF">TCEB3V08_LOCUS5493</name>
</gene>
<dbReference type="AlphaFoldDB" id="A0A7R9CR47"/>
<dbReference type="PANTHER" id="PTHR43907:SF3">
    <property type="entry name" value="DYNEIN HEAVY CHAIN"/>
    <property type="match status" value="1"/>
</dbReference>
<name>A0A7R9CR47_TIMCR</name>
<protein>
    <submittedName>
        <fullName evidence="1">Uncharacterized protein</fullName>
    </submittedName>
</protein>
<organism evidence="1">
    <name type="scientific">Timema cristinae</name>
    <name type="common">Walking stick</name>
    <dbReference type="NCBI Taxonomy" id="61476"/>
    <lineage>
        <taxon>Eukaryota</taxon>
        <taxon>Metazoa</taxon>
        <taxon>Ecdysozoa</taxon>
        <taxon>Arthropoda</taxon>
        <taxon>Hexapoda</taxon>
        <taxon>Insecta</taxon>
        <taxon>Pterygota</taxon>
        <taxon>Neoptera</taxon>
        <taxon>Polyneoptera</taxon>
        <taxon>Phasmatodea</taxon>
        <taxon>Timematodea</taxon>
        <taxon>Timematoidea</taxon>
        <taxon>Timematidae</taxon>
        <taxon>Timema</taxon>
    </lineage>
</organism>
<evidence type="ECO:0000313" key="1">
    <source>
        <dbReference type="EMBL" id="CAD7400391.1"/>
    </source>
</evidence>
<proteinExistence type="predicted"/>
<accession>A0A7R9CR47</accession>